<name>A0ABQ9HMT1_9NEOP</name>
<proteinExistence type="predicted"/>
<reference evidence="1 2" key="1">
    <citation type="submission" date="2023-02" db="EMBL/GenBank/DDBJ databases">
        <title>LHISI_Scaffold_Assembly.</title>
        <authorList>
            <person name="Stuart O.P."/>
            <person name="Cleave R."/>
            <person name="Magrath M.J.L."/>
            <person name="Mikheyev A.S."/>
        </authorList>
    </citation>
    <scope>NUCLEOTIDE SEQUENCE [LARGE SCALE GENOMIC DNA]</scope>
    <source>
        <strain evidence="1">Daus_M_001</strain>
        <tissue evidence="1">Leg muscle</tissue>
    </source>
</reference>
<keyword evidence="2" id="KW-1185">Reference proteome</keyword>
<dbReference type="Proteomes" id="UP001159363">
    <property type="component" value="Chromosome X"/>
</dbReference>
<accession>A0ABQ9HMT1</accession>
<evidence type="ECO:0000313" key="2">
    <source>
        <dbReference type="Proteomes" id="UP001159363"/>
    </source>
</evidence>
<gene>
    <name evidence="1" type="ORF">PR048_011688</name>
</gene>
<sequence>MSAAGHYVLPALIFKRKRIKLDLMPGAPPESVMYVSDNGYRHEKNWPVRNTGRNNMQLQTAGLIGTVYYKGATIDRALKAFQMFGIMPVNTGVFTQVDCAPSTVIDIAINKEAALSAT</sequence>
<comment type="caution">
    <text evidence="1">The sequence shown here is derived from an EMBL/GenBank/DDBJ whole genome shotgun (WGS) entry which is preliminary data.</text>
</comment>
<evidence type="ECO:0000313" key="1">
    <source>
        <dbReference type="EMBL" id="KAJ8885490.1"/>
    </source>
</evidence>
<protein>
    <submittedName>
        <fullName evidence="1">Uncharacterized protein</fullName>
    </submittedName>
</protein>
<dbReference type="EMBL" id="JARBHB010000004">
    <property type="protein sequence ID" value="KAJ8885490.1"/>
    <property type="molecule type" value="Genomic_DNA"/>
</dbReference>
<organism evidence="1 2">
    <name type="scientific">Dryococelus australis</name>
    <dbReference type="NCBI Taxonomy" id="614101"/>
    <lineage>
        <taxon>Eukaryota</taxon>
        <taxon>Metazoa</taxon>
        <taxon>Ecdysozoa</taxon>
        <taxon>Arthropoda</taxon>
        <taxon>Hexapoda</taxon>
        <taxon>Insecta</taxon>
        <taxon>Pterygota</taxon>
        <taxon>Neoptera</taxon>
        <taxon>Polyneoptera</taxon>
        <taxon>Phasmatodea</taxon>
        <taxon>Verophasmatodea</taxon>
        <taxon>Anareolatae</taxon>
        <taxon>Phasmatidae</taxon>
        <taxon>Eurycanthinae</taxon>
        <taxon>Dryococelus</taxon>
    </lineage>
</organism>